<dbReference type="InterPro" id="IPR050536">
    <property type="entry name" value="DtxR_MntR_Metal-Reg"/>
</dbReference>
<dbReference type="OrthoDB" id="9794394at2"/>
<dbReference type="Pfam" id="PF02742">
    <property type="entry name" value="Fe_dep_repr_C"/>
    <property type="match status" value="1"/>
</dbReference>
<dbReference type="Gene3D" id="1.10.10.10">
    <property type="entry name" value="Winged helix-like DNA-binding domain superfamily/Winged helix DNA-binding domain"/>
    <property type="match status" value="1"/>
</dbReference>
<organism evidence="6 7">
    <name type="scientific">Acidilutibacter cellobiosedens</name>
    <dbReference type="NCBI Taxonomy" id="2507161"/>
    <lineage>
        <taxon>Bacteria</taxon>
        <taxon>Bacillati</taxon>
        <taxon>Bacillota</taxon>
        <taxon>Tissierellia</taxon>
        <taxon>Tissierellales</taxon>
        <taxon>Acidilutibacteraceae</taxon>
        <taxon>Acidilutibacter</taxon>
    </lineage>
</organism>
<gene>
    <name evidence="6" type="ORF">EQM13_00610</name>
</gene>
<dbReference type="GO" id="GO:0046983">
    <property type="term" value="F:protein dimerization activity"/>
    <property type="evidence" value="ECO:0007669"/>
    <property type="project" value="InterPro"/>
</dbReference>
<keyword evidence="2" id="KW-0805">Transcription regulation</keyword>
<sequence length="149" mass="16904">MNESAENYLKTLLILQKKLGEVRSIDVANELGISKPSVSVAMKKLRKEGFVNMDANHNLILTEDGVNYANSILERHAVIERYLIEILNVDEKIAHRDSCRMEHLVSEETFTKIKESYARITHNCLAGDYTLVPPTILISDIETSDNDMK</sequence>
<dbReference type="PROSITE" id="PS50944">
    <property type="entry name" value="HTH_DTXR"/>
    <property type="match status" value="1"/>
</dbReference>
<dbReference type="InterPro" id="IPR036421">
    <property type="entry name" value="Fe_dep_repressor_sf"/>
</dbReference>
<dbReference type="RefSeq" id="WP_071140585.1">
    <property type="nucleotide sequence ID" value="NZ_CP035282.1"/>
</dbReference>
<evidence type="ECO:0000256" key="3">
    <source>
        <dbReference type="ARBA" id="ARBA00023125"/>
    </source>
</evidence>
<dbReference type="GO" id="GO:0046914">
    <property type="term" value="F:transition metal ion binding"/>
    <property type="evidence" value="ECO:0007669"/>
    <property type="project" value="InterPro"/>
</dbReference>
<dbReference type="EMBL" id="CP035282">
    <property type="protein sequence ID" value="QAT60178.1"/>
    <property type="molecule type" value="Genomic_DNA"/>
</dbReference>
<proteinExistence type="inferred from homology"/>
<dbReference type="SMART" id="SM00529">
    <property type="entry name" value="HTH_DTXR"/>
    <property type="match status" value="1"/>
</dbReference>
<comment type="similarity">
    <text evidence="1">Belongs to the DtxR/MntR family.</text>
</comment>
<evidence type="ECO:0000313" key="6">
    <source>
        <dbReference type="EMBL" id="QAT60178.1"/>
    </source>
</evidence>
<dbReference type="SUPFAM" id="SSF46785">
    <property type="entry name" value="Winged helix' DNA-binding domain"/>
    <property type="match status" value="1"/>
</dbReference>
<keyword evidence="7" id="KW-1185">Reference proteome</keyword>
<dbReference type="Gene3D" id="1.10.60.10">
    <property type="entry name" value="Iron dependent repressor, metal binding and dimerisation domain"/>
    <property type="match status" value="1"/>
</dbReference>
<dbReference type="Pfam" id="PF01325">
    <property type="entry name" value="Fe_dep_repress"/>
    <property type="match status" value="1"/>
</dbReference>
<feature type="domain" description="HTH dtxR-type" evidence="5">
    <location>
        <begin position="1"/>
        <end position="62"/>
    </location>
</feature>
<dbReference type="PANTHER" id="PTHR33238:SF7">
    <property type="entry name" value="IRON-DEPENDENT TRANSCRIPTIONAL REGULATOR"/>
    <property type="match status" value="1"/>
</dbReference>
<dbReference type="InterPro" id="IPR001367">
    <property type="entry name" value="Fe_dep_repressor"/>
</dbReference>
<dbReference type="InterPro" id="IPR036388">
    <property type="entry name" value="WH-like_DNA-bd_sf"/>
</dbReference>
<accession>A0A410Q8B6</accession>
<evidence type="ECO:0000259" key="5">
    <source>
        <dbReference type="PROSITE" id="PS50944"/>
    </source>
</evidence>
<dbReference type="InterPro" id="IPR022689">
    <property type="entry name" value="Iron_dep_repressor"/>
</dbReference>
<evidence type="ECO:0000256" key="4">
    <source>
        <dbReference type="ARBA" id="ARBA00023163"/>
    </source>
</evidence>
<dbReference type="Proteomes" id="UP000287969">
    <property type="component" value="Chromosome"/>
</dbReference>
<dbReference type="KEGG" id="spoa:EQM13_00610"/>
<reference evidence="7" key="1">
    <citation type="submission" date="2019-01" db="EMBL/GenBank/DDBJ databases">
        <title>Draft genomes of a novel of Sporanaerobacter strains.</title>
        <authorList>
            <person name="Ma S."/>
        </authorList>
    </citation>
    <scope>NUCLEOTIDE SEQUENCE [LARGE SCALE GENOMIC DNA]</scope>
    <source>
        <strain evidence="7">NJN-17</strain>
    </source>
</reference>
<name>A0A410Q8B6_9FIRM</name>
<keyword evidence="4" id="KW-0804">Transcription</keyword>
<dbReference type="GO" id="GO:0003700">
    <property type="term" value="F:DNA-binding transcription factor activity"/>
    <property type="evidence" value="ECO:0007669"/>
    <property type="project" value="InterPro"/>
</dbReference>
<dbReference type="GO" id="GO:0003677">
    <property type="term" value="F:DNA binding"/>
    <property type="evidence" value="ECO:0007669"/>
    <property type="project" value="UniProtKB-KW"/>
</dbReference>
<dbReference type="InterPro" id="IPR036390">
    <property type="entry name" value="WH_DNA-bd_sf"/>
</dbReference>
<evidence type="ECO:0000256" key="1">
    <source>
        <dbReference type="ARBA" id="ARBA00007871"/>
    </source>
</evidence>
<evidence type="ECO:0000256" key="2">
    <source>
        <dbReference type="ARBA" id="ARBA00023015"/>
    </source>
</evidence>
<keyword evidence="3" id="KW-0238">DNA-binding</keyword>
<dbReference type="PANTHER" id="PTHR33238">
    <property type="entry name" value="IRON (METAL) DEPENDENT REPRESSOR, DTXR FAMILY"/>
    <property type="match status" value="1"/>
</dbReference>
<dbReference type="SUPFAM" id="SSF47979">
    <property type="entry name" value="Iron-dependent repressor protein, dimerization domain"/>
    <property type="match status" value="1"/>
</dbReference>
<dbReference type="InterPro" id="IPR022687">
    <property type="entry name" value="HTH_DTXR"/>
</dbReference>
<evidence type="ECO:0000313" key="7">
    <source>
        <dbReference type="Proteomes" id="UP000287969"/>
    </source>
</evidence>
<dbReference type="AlphaFoldDB" id="A0A410Q8B6"/>
<protein>
    <submittedName>
        <fullName evidence="6">Metal-dependent transcriptional regulator</fullName>
    </submittedName>
</protein>